<dbReference type="Gene3D" id="1.10.510.10">
    <property type="entry name" value="Transferase(Phosphotransferase) domain 1"/>
    <property type="match status" value="1"/>
</dbReference>
<dbReference type="EMBL" id="ML736347">
    <property type="protein sequence ID" value="KAE8372664.1"/>
    <property type="molecule type" value="Genomic_DNA"/>
</dbReference>
<protein>
    <recommendedName>
        <fullName evidence="2">Protein kinase domain-containing protein</fullName>
    </recommendedName>
</protein>
<gene>
    <name evidence="3" type="ORF">BDV26DRAFT_285753</name>
</gene>
<dbReference type="OrthoDB" id="4062651at2759"/>
<evidence type="ECO:0000313" key="4">
    <source>
        <dbReference type="Proteomes" id="UP000326198"/>
    </source>
</evidence>
<evidence type="ECO:0000259" key="2">
    <source>
        <dbReference type="Pfam" id="PF00069"/>
    </source>
</evidence>
<accession>A0A5N7AS35</accession>
<dbReference type="AlphaFoldDB" id="A0A5N7AS35"/>
<sequence>MIVVESTKTEEQTLGNTLPVHKSDKLGDKKDAPDVYETPGEFSEGPSKESCLPAKGDVGSSIARSLIIRNESPWKYFKEEFSCDLAGPVSLAVHCTSPSRLLAVRAFSKHNADNVLRIFKRVQHTNIISAGEIFKYNNVLYAVMDDHPLTLDHLVACEAYPSEVQLASILAQVIDGLAYLLEAGFEHRALSCTNVLMGLDGHIQIAALEHCVKHRFSQSQTQCLSALTTITMLLMQKYVKDGDIVGIVDLKRWSDDSDSIEFLSATTSVVAVEHLKKQPLITKSGWSPGQLIGLARLSLITTHTFLSDAEHYEHS</sequence>
<dbReference type="SUPFAM" id="SSF56112">
    <property type="entry name" value="Protein kinase-like (PK-like)"/>
    <property type="match status" value="1"/>
</dbReference>
<keyword evidence="4" id="KW-1185">Reference proteome</keyword>
<organism evidence="3 4">
    <name type="scientific">Aspergillus bertholletiae</name>
    <dbReference type="NCBI Taxonomy" id="1226010"/>
    <lineage>
        <taxon>Eukaryota</taxon>
        <taxon>Fungi</taxon>
        <taxon>Dikarya</taxon>
        <taxon>Ascomycota</taxon>
        <taxon>Pezizomycotina</taxon>
        <taxon>Eurotiomycetes</taxon>
        <taxon>Eurotiomycetidae</taxon>
        <taxon>Eurotiales</taxon>
        <taxon>Aspergillaceae</taxon>
        <taxon>Aspergillus</taxon>
        <taxon>Aspergillus subgen. Circumdati</taxon>
    </lineage>
</organism>
<dbReference type="InterPro" id="IPR011009">
    <property type="entry name" value="Kinase-like_dom_sf"/>
</dbReference>
<dbReference type="GO" id="GO:0005524">
    <property type="term" value="F:ATP binding"/>
    <property type="evidence" value="ECO:0007669"/>
    <property type="project" value="InterPro"/>
</dbReference>
<dbReference type="Pfam" id="PF00069">
    <property type="entry name" value="Pkinase"/>
    <property type="match status" value="1"/>
</dbReference>
<dbReference type="Proteomes" id="UP000326198">
    <property type="component" value="Unassembled WGS sequence"/>
</dbReference>
<dbReference type="GO" id="GO:0004672">
    <property type="term" value="F:protein kinase activity"/>
    <property type="evidence" value="ECO:0007669"/>
    <property type="project" value="InterPro"/>
</dbReference>
<dbReference type="InterPro" id="IPR000719">
    <property type="entry name" value="Prot_kinase_dom"/>
</dbReference>
<reference evidence="3 4" key="1">
    <citation type="submission" date="2019-04" db="EMBL/GenBank/DDBJ databases">
        <title>Friends and foes A comparative genomics studyof 23 Aspergillus species from section Flavi.</title>
        <authorList>
            <consortium name="DOE Joint Genome Institute"/>
            <person name="Kjaerbolling I."/>
            <person name="Vesth T."/>
            <person name="Frisvad J.C."/>
            <person name="Nybo J.L."/>
            <person name="Theobald S."/>
            <person name="Kildgaard S."/>
            <person name="Isbrandt T."/>
            <person name="Kuo A."/>
            <person name="Sato A."/>
            <person name="Lyhne E.K."/>
            <person name="Kogle M.E."/>
            <person name="Wiebenga A."/>
            <person name="Kun R.S."/>
            <person name="Lubbers R.J."/>
            <person name="Makela M.R."/>
            <person name="Barry K."/>
            <person name="Chovatia M."/>
            <person name="Clum A."/>
            <person name="Daum C."/>
            <person name="Haridas S."/>
            <person name="He G."/>
            <person name="LaButti K."/>
            <person name="Lipzen A."/>
            <person name="Mondo S."/>
            <person name="Riley R."/>
            <person name="Salamov A."/>
            <person name="Simmons B.A."/>
            <person name="Magnuson J.K."/>
            <person name="Henrissat B."/>
            <person name="Mortensen U.H."/>
            <person name="Larsen T.O."/>
            <person name="Devries R.P."/>
            <person name="Grigoriev I.V."/>
            <person name="Machida M."/>
            <person name="Baker S.E."/>
            <person name="Andersen M.R."/>
        </authorList>
    </citation>
    <scope>NUCLEOTIDE SEQUENCE [LARGE SCALE GENOMIC DNA]</scope>
    <source>
        <strain evidence="3 4">IBT 29228</strain>
    </source>
</reference>
<evidence type="ECO:0000313" key="3">
    <source>
        <dbReference type="EMBL" id="KAE8372664.1"/>
    </source>
</evidence>
<feature type="compositionally biased region" description="Basic and acidic residues" evidence="1">
    <location>
        <begin position="21"/>
        <end position="33"/>
    </location>
</feature>
<proteinExistence type="predicted"/>
<name>A0A5N7AS35_9EURO</name>
<feature type="region of interest" description="Disordered" evidence="1">
    <location>
        <begin position="1"/>
        <end position="50"/>
    </location>
</feature>
<evidence type="ECO:0000256" key="1">
    <source>
        <dbReference type="SAM" id="MobiDB-lite"/>
    </source>
</evidence>
<feature type="domain" description="Protein kinase" evidence="2">
    <location>
        <begin position="114"/>
        <end position="213"/>
    </location>
</feature>